<dbReference type="NCBIfam" id="TIGR00109">
    <property type="entry name" value="hemH"/>
    <property type="match status" value="1"/>
</dbReference>
<evidence type="ECO:0000256" key="8">
    <source>
        <dbReference type="ARBA" id="ARBA00024536"/>
    </source>
</evidence>
<keyword evidence="6 9" id="KW-0456">Lyase</keyword>
<comment type="subcellular location">
    <subcellularLocation>
        <location evidence="9 10">Cytoplasm</location>
    </subcellularLocation>
</comment>
<keyword evidence="4 9" id="KW-0408">Iron</keyword>
<dbReference type="Pfam" id="PF00762">
    <property type="entry name" value="Ferrochelatase"/>
    <property type="match status" value="1"/>
</dbReference>
<dbReference type="PATRIC" id="fig|1414851.3.peg.1415"/>
<evidence type="ECO:0000256" key="5">
    <source>
        <dbReference type="ARBA" id="ARBA00023133"/>
    </source>
</evidence>
<evidence type="ECO:0000256" key="3">
    <source>
        <dbReference type="ARBA" id="ARBA00022723"/>
    </source>
</evidence>
<dbReference type="GO" id="GO:0004325">
    <property type="term" value="F:ferrochelatase activity"/>
    <property type="evidence" value="ECO:0007669"/>
    <property type="project" value="UniProtKB-UniRule"/>
</dbReference>
<name>V8G641_9BURK</name>
<keyword evidence="5 9" id="KW-0350">Heme biosynthesis</keyword>
<dbReference type="EC" id="4.98.1.1" evidence="9 10"/>
<dbReference type="FunFam" id="3.40.50.1400:FF:000002">
    <property type="entry name" value="Ferrochelatase"/>
    <property type="match status" value="1"/>
</dbReference>
<feature type="binding site" evidence="9">
    <location>
        <position position="196"/>
    </location>
    <ligand>
        <name>Fe(2+)</name>
        <dbReference type="ChEBI" id="CHEBI:29033"/>
    </ligand>
</feature>
<organism evidence="11 12">
    <name type="scientific">Pelistega indica</name>
    <dbReference type="NCBI Taxonomy" id="1414851"/>
    <lineage>
        <taxon>Bacteria</taxon>
        <taxon>Pseudomonadati</taxon>
        <taxon>Pseudomonadota</taxon>
        <taxon>Betaproteobacteria</taxon>
        <taxon>Burkholderiales</taxon>
        <taxon>Alcaligenaceae</taxon>
        <taxon>Pelistega</taxon>
    </lineage>
</organism>
<comment type="caution">
    <text evidence="11">The sequence shown here is derived from an EMBL/GenBank/DDBJ whole genome shotgun (WGS) entry which is preliminary data.</text>
</comment>
<proteinExistence type="inferred from homology"/>
<dbReference type="OrthoDB" id="9809741at2"/>
<comment type="function">
    <text evidence="9 10">Catalyzes the ferrous insertion into protoporphyrin IX.</text>
</comment>
<evidence type="ECO:0000256" key="7">
    <source>
        <dbReference type="ARBA" id="ARBA00023244"/>
    </source>
</evidence>
<protein>
    <recommendedName>
        <fullName evidence="9 10">Ferrochelatase</fullName>
        <ecNumber evidence="9 10">4.98.1.1</ecNumber>
    </recommendedName>
    <alternativeName>
        <fullName evidence="9">Heme synthase</fullName>
    </alternativeName>
    <alternativeName>
        <fullName evidence="9">Protoheme ferro-lyase</fullName>
    </alternativeName>
</protein>
<gene>
    <name evidence="9 11" type="primary">hemH</name>
    <name evidence="11" type="ORF">V757_06895</name>
</gene>
<evidence type="ECO:0000313" key="12">
    <source>
        <dbReference type="Proteomes" id="UP000018766"/>
    </source>
</evidence>
<dbReference type="EMBL" id="AYSV01000085">
    <property type="protein sequence ID" value="ETD71162.1"/>
    <property type="molecule type" value="Genomic_DNA"/>
</dbReference>
<dbReference type="InterPro" id="IPR019772">
    <property type="entry name" value="Ferrochelatase_AS"/>
</dbReference>
<dbReference type="SUPFAM" id="SSF53800">
    <property type="entry name" value="Chelatase"/>
    <property type="match status" value="1"/>
</dbReference>
<dbReference type="GO" id="GO:0005737">
    <property type="term" value="C:cytoplasm"/>
    <property type="evidence" value="ECO:0007669"/>
    <property type="project" value="UniProtKB-SubCell"/>
</dbReference>
<evidence type="ECO:0000256" key="9">
    <source>
        <dbReference type="HAMAP-Rule" id="MF_00323"/>
    </source>
</evidence>
<dbReference type="GO" id="GO:0006783">
    <property type="term" value="P:heme biosynthetic process"/>
    <property type="evidence" value="ECO:0007669"/>
    <property type="project" value="UniProtKB-UniRule"/>
</dbReference>
<dbReference type="InterPro" id="IPR033644">
    <property type="entry name" value="Ferrochelatase_C"/>
</dbReference>
<dbReference type="HAMAP" id="MF_00323">
    <property type="entry name" value="Ferrochelatase"/>
    <property type="match status" value="1"/>
</dbReference>
<dbReference type="RefSeq" id="WP_023951096.1">
    <property type="nucleotide sequence ID" value="NZ_AYSV01000085.1"/>
</dbReference>
<dbReference type="PROSITE" id="PS00534">
    <property type="entry name" value="FERROCHELATASE"/>
    <property type="match status" value="1"/>
</dbReference>
<comment type="pathway">
    <text evidence="9 10">Porphyrin-containing compound metabolism; protoheme biosynthesis; protoheme from protoporphyrin-IX: step 1/1.</text>
</comment>
<dbReference type="InterPro" id="IPR001015">
    <property type="entry name" value="Ferrochelatase"/>
</dbReference>
<dbReference type="CDD" id="cd03411">
    <property type="entry name" value="Ferrochelatase_N"/>
    <property type="match status" value="1"/>
</dbReference>
<dbReference type="AlphaFoldDB" id="V8G641"/>
<evidence type="ECO:0000256" key="2">
    <source>
        <dbReference type="ARBA" id="ARBA00022490"/>
    </source>
</evidence>
<dbReference type="PANTHER" id="PTHR11108">
    <property type="entry name" value="FERROCHELATASE"/>
    <property type="match status" value="1"/>
</dbReference>
<dbReference type="Gene3D" id="3.40.50.1400">
    <property type="match status" value="2"/>
</dbReference>
<accession>V8G641</accession>
<feature type="binding site" evidence="9">
    <location>
        <position position="277"/>
    </location>
    <ligand>
        <name>Fe(2+)</name>
        <dbReference type="ChEBI" id="CHEBI:29033"/>
    </ligand>
</feature>
<keyword evidence="3 9" id="KW-0479">Metal-binding</keyword>
<evidence type="ECO:0000256" key="4">
    <source>
        <dbReference type="ARBA" id="ARBA00023004"/>
    </source>
</evidence>
<sequence>MNTTPIGVLLVNLGTPESFQVKDIRQYLKLFLSDPRVVELPKWLWQPILRGLILPFRAPKLVHKYRSIWLKDGSPLFVYTQAQAKALQQELATENVVVDMAMRYGNPDLGSAIERLKKQACERILIVPMYPQYAASTTATLFDRVAELSKTWREQPDYRFIKRFCAHPDYIQSLSTKIARYWDKNGTPQRLLLSFHGLPQRAVDLGDPYQQDCQQTAALLRDALSVYNVPIDISFQSQFGKAKWIEPATQAVLEAYPSQGIKQVDVICPGFVADCLETLEEIQLGCADAFKQKGGEQFRYIPCLNDDPEWIKALANIVRERLGSWS</sequence>
<comment type="similarity">
    <text evidence="1 9 10">Belongs to the ferrochelatase family.</text>
</comment>
<dbReference type="Proteomes" id="UP000018766">
    <property type="component" value="Unassembled WGS sequence"/>
</dbReference>
<keyword evidence="12" id="KW-1185">Reference proteome</keyword>
<dbReference type="GO" id="GO:0046872">
    <property type="term" value="F:metal ion binding"/>
    <property type="evidence" value="ECO:0007669"/>
    <property type="project" value="UniProtKB-KW"/>
</dbReference>
<comment type="catalytic activity">
    <reaction evidence="9 10">
        <text>heme b + 2 H(+) = protoporphyrin IX + Fe(2+)</text>
        <dbReference type="Rhea" id="RHEA:22584"/>
        <dbReference type="ChEBI" id="CHEBI:15378"/>
        <dbReference type="ChEBI" id="CHEBI:29033"/>
        <dbReference type="ChEBI" id="CHEBI:57306"/>
        <dbReference type="ChEBI" id="CHEBI:60344"/>
        <dbReference type="EC" id="4.98.1.1"/>
    </reaction>
</comment>
<evidence type="ECO:0000256" key="1">
    <source>
        <dbReference type="ARBA" id="ARBA00007718"/>
    </source>
</evidence>
<evidence type="ECO:0000256" key="6">
    <source>
        <dbReference type="ARBA" id="ARBA00023239"/>
    </source>
</evidence>
<keyword evidence="7 9" id="KW-0627">Porphyrin biosynthesis</keyword>
<evidence type="ECO:0000256" key="10">
    <source>
        <dbReference type="RuleBase" id="RU000607"/>
    </source>
</evidence>
<reference evidence="11 12" key="1">
    <citation type="submission" date="2013-11" db="EMBL/GenBank/DDBJ databases">
        <title>Genomic analysis of Pelistega sp. HM-7.</title>
        <authorList>
            <person name="Kumbhare S.V."/>
            <person name="Shetty S.A."/>
            <person name="Sharma O."/>
            <person name="Dhotre D.P."/>
        </authorList>
    </citation>
    <scope>NUCLEOTIDE SEQUENCE [LARGE SCALE GENOMIC DNA]</scope>
    <source>
        <strain evidence="11 12">HM-7</strain>
    </source>
</reference>
<dbReference type="UniPathway" id="UPA00252">
    <property type="reaction ID" value="UER00325"/>
</dbReference>
<keyword evidence="2 9" id="KW-0963">Cytoplasm</keyword>
<dbReference type="CDD" id="cd00419">
    <property type="entry name" value="Ferrochelatase_C"/>
    <property type="match status" value="1"/>
</dbReference>
<dbReference type="PANTHER" id="PTHR11108:SF1">
    <property type="entry name" value="FERROCHELATASE, MITOCHONDRIAL"/>
    <property type="match status" value="1"/>
</dbReference>
<dbReference type="InterPro" id="IPR033659">
    <property type="entry name" value="Ferrochelatase_N"/>
</dbReference>
<evidence type="ECO:0000313" key="11">
    <source>
        <dbReference type="EMBL" id="ETD71162.1"/>
    </source>
</evidence>
<comment type="catalytic activity">
    <reaction evidence="8">
        <text>Fe-coproporphyrin III + 2 H(+) = coproporphyrin III + Fe(2+)</text>
        <dbReference type="Rhea" id="RHEA:49572"/>
        <dbReference type="ChEBI" id="CHEBI:15378"/>
        <dbReference type="ChEBI" id="CHEBI:29033"/>
        <dbReference type="ChEBI" id="CHEBI:68438"/>
        <dbReference type="ChEBI" id="CHEBI:131725"/>
        <dbReference type="EC" id="4.99.1.9"/>
    </reaction>
    <physiologicalReaction direction="right-to-left" evidence="8">
        <dbReference type="Rhea" id="RHEA:49574"/>
    </physiologicalReaction>
</comment>